<dbReference type="PANTHER" id="PTHR11802">
    <property type="entry name" value="SERINE PROTEASE FAMILY S10 SERINE CARBOXYPEPTIDASE"/>
    <property type="match status" value="1"/>
</dbReference>
<dbReference type="Pfam" id="PF00450">
    <property type="entry name" value="Peptidase_S10"/>
    <property type="match status" value="1"/>
</dbReference>
<protein>
    <submittedName>
        <fullName evidence="8">Peptidase S10</fullName>
    </submittedName>
</protein>
<keyword evidence="2" id="KW-0645">Protease</keyword>
<organism evidence="8 9">
    <name type="scientific">Microvirga tunisiensis</name>
    <dbReference type="NCBI Taxonomy" id="2108360"/>
    <lineage>
        <taxon>Bacteria</taxon>
        <taxon>Pseudomonadati</taxon>
        <taxon>Pseudomonadota</taxon>
        <taxon>Alphaproteobacteria</taxon>
        <taxon>Hyphomicrobiales</taxon>
        <taxon>Methylobacteriaceae</taxon>
        <taxon>Microvirga</taxon>
    </lineage>
</organism>
<dbReference type="RefSeq" id="WP_152713242.1">
    <property type="nucleotide sequence ID" value="NZ_VOSJ01000072.1"/>
</dbReference>
<dbReference type="PANTHER" id="PTHR11802:SF3">
    <property type="entry name" value="RETINOID-INDUCIBLE SERINE CARBOXYPEPTIDASE"/>
    <property type="match status" value="1"/>
</dbReference>
<dbReference type="Proteomes" id="UP000403266">
    <property type="component" value="Unassembled WGS sequence"/>
</dbReference>
<feature type="compositionally biased region" description="Basic and acidic residues" evidence="6">
    <location>
        <begin position="42"/>
        <end position="52"/>
    </location>
</feature>
<dbReference type="EMBL" id="VOSK01000072">
    <property type="protein sequence ID" value="MPR27097.1"/>
    <property type="molecule type" value="Genomic_DNA"/>
</dbReference>
<proteinExistence type="predicted"/>
<dbReference type="SUPFAM" id="SSF53474">
    <property type="entry name" value="alpha/beta-Hydrolases"/>
    <property type="match status" value="1"/>
</dbReference>
<name>A0A5N7MJH8_9HYPH</name>
<evidence type="ECO:0000256" key="2">
    <source>
        <dbReference type="ARBA" id="ARBA00022670"/>
    </source>
</evidence>
<dbReference type="GO" id="GO:0004185">
    <property type="term" value="F:serine-type carboxypeptidase activity"/>
    <property type="evidence" value="ECO:0007669"/>
    <property type="project" value="InterPro"/>
</dbReference>
<keyword evidence="5" id="KW-0325">Glycoprotein</keyword>
<dbReference type="OrthoDB" id="9770107at2"/>
<dbReference type="InterPro" id="IPR029058">
    <property type="entry name" value="AB_hydrolase_fold"/>
</dbReference>
<evidence type="ECO:0000256" key="4">
    <source>
        <dbReference type="ARBA" id="ARBA00022801"/>
    </source>
</evidence>
<evidence type="ECO:0000256" key="5">
    <source>
        <dbReference type="ARBA" id="ARBA00023180"/>
    </source>
</evidence>
<evidence type="ECO:0000256" key="3">
    <source>
        <dbReference type="ARBA" id="ARBA00022729"/>
    </source>
</evidence>
<reference evidence="8 9" key="1">
    <citation type="journal article" date="2019" name="Syst. Appl. Microbiol.">
        <title>Microvirga tunisiensis sp. nov., a root nodule symbiotic bacterium isolated from Lupinus micranthus and L. luteus grown in Northern Tunisia.</title>
        <authorList>
            <person name="Msaddak A."/>
            <person name="Rejili M."/>
            <person name="Duran D."/>
            <person name="Mars M."/>
            <person name="Palacios J.M."/>
            <person name="Ruiz-Argueso T."/>
            <person name="Rey L."/>
            <person name="Imperial J."/>
        </authorList>
    </citation>
    <scope>NUCLEOTIDE SEQUENCE [LARGE SCALE GENOMIC DNA]</scope>
    <source>
        <strain evidence="8 9">Lmie10</strain>
    </source>
</reference>
<feature type="chain" id="PRO_5030135489" evidence="7">
    <location>
        <begin position="26"/>
        <end position="524"/>
    </location>
</feature>
<evidence type="ECO:0000313" key="9">
    <source>
        <dbReference type="Proteomes" id="UP000403266"/>
    </source>
</evidence>
<sequence>MKRAMRLPLYAVLALSLAMPLGAGAQEQAGNREQPPQGQQQEARRPRPEARDAQALPPESVTRHSLQLPGRTLSFTATAGHLALTDQQGTPQAEIGFVAYTRDDADPVTRPVTFAVNGGPGASSAYLHLLAVGPWLLPMDGSTISPSAAPALVPNVETWLDFTDLVFIDPPGTGYSRVVGGDQVRERFYSVQGDIDGLAAFVMRWLKEKNRLTSPKFFVGESYGGFRGPLLAQKLQSDQGVGFSGLVLVSPVFDFDWLEQGTAGAPWTNAALLPSLAAAKLSRTGPVSRDALKEAEAYASGEYLVDLMRGLQDRRAVERVSRRVAELSGLDPELTRRLAGRVDMRTVQRELRRGSSEIVSAYDTNVAIADPNPTSQSSRFEDPVLDAMTAPLSSAIIHHLTHTLNYKAEGRYNLLNGSINGAWRWGGGRNGPENLDELRQALSLDGKLRVLVTHGFTDLVTPYYASQLLLNQLPELGPQTRVALSVYEGGHMFYSRQASRQAFKADVQRLFEEALQARAADNRD</sequence>
<dbReference type="GO" id="GO:0006508">
    <property type="term" value="P:proteolysis"/>
    <property type="evidence" value="ECO:0007669"/>
    <property type="project" value="UniProtKB-KW"/>
</dbReference>
<gene>
    <name evidence="8" type="ORF">FS320_18205</name>
</gene>
<accession>A0A5N7MJH8</accession>
<evidence type="ECO:0000256" key="1">
    <source>
        <dbReference type="ARBA" id="ARBA00022645"/>
    </source>
</evidence>
<feature type="region of interest" description="Disordered" evidence="6">
    <location>
        <begin position="25"/>
        <end position="68"/>
    </location>
</feature>
<evidence type="ECO:0000256" key="6">
    <source>
        <dbReference type="SAM" id="MobiDB-lite"/>
    </source>
</evidence>
<evidence type="ECO:0000313" key="8">
    <source>
        <dbReference type="EMBL" id="MPR27097.1"/>
    </source>
</evidence>
<keyword evidence="1" id="KW-0121">Carboxypeptidase</keyword>
<keyword evidence="3 7" id="KW-0732">Signal</keyword>
<feature type="compositionally biased region" description="Low complexity" evidence="6">
    <location>
        <begin position="32"/>
        <end position="41"/>
    </location>
</feature>
<dbReference type="AlphaFoldDB" id="A0A5N7MJH8"/>
<dbReference type="InterPro" id="IPR001563">
    <property type="entry name" value="Peptidase_S10"/>
</dbReference>
<comment type="caution">
    <text evidence="8">The sequence shown here is derived from an EMBL/GenBank/DDBJ whole genome shotgun (WGS) entry which is preliminary data.</text>
</comment>
<dbReference type="Gene3D" id="3.40.50.1820">
    <property type="entry name" value="alpha/beta hydrolase"/>
    <property type="match status" value="1"/>
</dbReference>
<evidence type="ECO:0000256" key="7">
    <source>
        <dbReference type="SAM" id="SignalP"/>
    </source>
</evidence>
<feature type="signal peptide" evidence="7">
    <location>
        <begin position="1"/>
        <end position="25"/>
    </location>
</feature>
<keyword evidence="4" id="KW-0378">Hydrolase</keyword>
<keyword evidence="9" id="KW-1185">Reference proteome</keyword>